<reference evidence="4 5" key="1">
    <citation type="journal article" date="2013" name="BMC Genomics">
        <title>Reconstruction of the lipid metabolism for the microalga Monoraphidium neglectum from its genome sequence reveals characteristics suitable for biofuel production.</title>
        <authorList>
            <person name="Bogen C."/>
            <person name="Al-Dilaimi A."/>
            <person name="Albersmeier A."/>
            <person name="Wichmann J."/>
            <person name="Grundmann M."/>
            <person name="Rupp O."/>
            <person name="Lauersen K.J."/>
            <person name="Blifernez-Klassen O."/>
            <person name="Kalinowski J."/>
            <person name="Goesmann A."/>
            <person name="Mussgnug J.H."/>
            <person name="Kruse O."/>
        </authorList>
    </citation>
    <scope>NUCLEOTIDE SEQUENCE [LARGE SCALE GENOMIC DNA]</scope>
    <source>
        <strain evidence="4 5">SAG 48.87</strain>
    </source>
</reference>
<organism evidence="4 5">
    <name type="scientific">Monoraphidium neglectum</name>
    <dbReference type="NCBI Taxonomy" id="145388"/>
    <lineage>
        <taxon>Eukaryota</taxon>
        <taxon>Viridiplantae</taxon>
        <taxon>Chlorophyta</taxon>
        <taxon>core chlorophytes</taxon>
        <taxon>Chlorophyceae</taxon>
        <taxon>CS clade</taxon>
        <taxon>Sphaeropleales</taxon>
        <taxon>Selenastraceae</taxon>
        <taxon>Monoraphidium</taxon>
    </lineage>
</organism>
<dbReference type="Gene3D" id="1.10.3460.10">
    <property type="entry name" value="Chlorophyll a/b binding protein domain"/>
    <property type="match status" value="1"/>
</dbReference>
<gene>
    <name evidence="4" type="ORF">MNEG_0482</name>
</gene>
<dbReference type="Proteomes" id="UP000054498">
    <property type="component" value="Unassembled WGS sequence"/>
</dbReference>
<accession>A0A0D2N599</accession>
<dbReference type="RefSeq" id="XP_013906491.1">
    <property type="nucleotide sequence ID" value="XM_014051037.1"/>
</dbReference>
<dbReference type="InterPro" id="IPR022796">
    <property type="entry name" value="Chloroa_b-bind"/>
</dbReference>
<name>A0A0D2N599_9CHLO</name>
<dbReference type="EMBL" id="KK100258">
    <property type="protein sequence ID" value="KIZ07472.1"/>
    <property type="molecule type" value="Genomic_DNA"/>
</dbReference>
<dbReference type="GO" id="GO:0009507">
    <property type="term" value="C:chloroplast"/>
    <property type="evidence" value="ECO:0007669"/>
    <property type="project" value="UniProtKB-SubCell"/>
</dbReference>
<evidence type="ECO:0000256" key="2">
    <source>
        <dbReference type="ARBA" id="ARBA00022528"/>
    </source>
</evidence>
<comment type="subcellular location">
    <subcellularLocation>
        <location evidence="1">Plastid</location>
        <location evidence="1">Chloroplast</location>
    </subcellularLocation>
</comment>
<evidence type="ECO:0000313" key="4">
    <source>
        <dbReference type="EMBL" id="KIZ07472.1"/>
    </source>
</evidence>
<dbReference type="Pfam" id="PF00504">
    <property type="entry name" value="Chloroa_b-bind"/>
    <property type="match status" value="1"/>
</dbReference>
<dbReference type="OrthoDB" id="513190at2759"/>
<keyword evidence="2" id="KW-0150">Chloroplast</keyword>
<dbReference type="AlphaFoldDB" id="A0A0D2N599"/>
<sequence>MQQALKPAARGIQAVAQRRTAAFGSTRPARRAAVRVAAVAEPSSSASSSSAPLVLEWQKDNETIKDVFAFAGSLPERLNGRLAMLGFAGIMAAEHSSKVPALEQFGSDALGVILLSITLTLGSLAPKFASGSSLKDLHAAATGANLKAEGLIGQFLGLFDTNIELWTGRVAMIGLVGTLVAEAVTGNTIL</sequence>
<evidence type="ECO:0000256" key="3">
    <source>
        <dbReference type="ARBA" id="ARBA00022640"/>
    </source>
</evidence>
<dbReference type="KEGG" id="mng:MNEG_0482"/>
<protein>
    <submittedName>
        <fullName evidence="4">Early light-inducible protein</fullName>
    </submittedName>
</protein>
<dbReference type="STRING" id="145388.A0A0D2N599"/>
<keyword evidence="3" id="KW-0934">Plastid</keyword>
<proteinExistence type="predicted"/>
<dbReference type="GeneID" id="25726600"/>
<evidence type="ECO:0000313" key="5">
    <source>
        <dbReference type="Proteomes" id="UP000054498"/>
    </source>
</evidence>
<dbReference type="SUPFAM" id="SSF103511">
    <property type="entry name" value="Chlorophyll a-b binding protein"/>
    <property type="match status" value="1"/>
</dbReference>
<keyword evidence="5" id="KW-1185">Reference proteome</keyword>
<evidence type="ECO:0000256" key="1">
    <source>
        <dbReference type="ARBA" id="ARBA00004229"/>
    </source>
</evidence>